<evidence type="ECO:0000313" key="3">
    <source>
        <dbReference type="Proteomes" id="UP000186074"/>
    </source>
</evidence>
<keyword evidence="1" id="KW-0472">Membrane</keyword>
<sequence length="244" mass="28636">MFFSSTVRIRKEIYLSDIIKWTNENSGFLTLLLFLVTLFFGWISGIFKHLRHRPNFIFNLIPGPTFCCTFITGRKYESYDTKRTAIVIYLTIKNIGSASSQIEKIQVGYHNHTFKYSFLWFWLNTTISLKDFGHTVGDNLRHYPFLIQKNILLPQNNITYLKNGQSASGIVYFEQSESYGGFVPKVKNGKVKINVKVYDIYNKSYTKTFWIPIVDLDYAKKFNEEFGQSLEKIEQGEIEEWKVF</sequence>
<name>A0A1P8KQZ8_9BACT</name>
<dbReference type="Proteomes" id="UP000186074">
    <property type="component" value="Chromosome"/>
</dbReference>
<dbReference type="AlphaFoldDB" id="A0A1P8KQZ8"/>
<evidence type="ECO:0000256" key="1">
    <source>
        <dbReference type="SAM" id="Phobius"/>
    </source>
</evidence>
<keyword evidence="3" id="KW-1185">Reference proteome</keyword>
<reference evidence="2 3" key="1">
    <citation type="submission" date="2017-01" db="EMBL/GenBank/DDBJ databases">
        <title>Genome sequencing of Arcobacter sp. LPB0137.</title>
        <authorList>
            <person name="Lee G.-W."/>
            <person name="Yi H."/>
        </authorList>
    </citation>
    <scope>NUCLEOTIDE SEQUENCE [LARGE SCALE GENOMIC DNA]</scope>
    <source>
        <strain evidence="2 3">LPB0137</strain>
    </source>
</reference>
<proteinExistence type="predicted"/>
<feature type="transmembrane region" description="Helical" evidence="1">
    <location>
        <begin position="28"/>
        <end position="47"/>
    </location>
</feature>
<dbReference type="EMBL" id="CP019070">
    <property type="protein sequence ID" value="APW66975.1"/>
    <property type="molecule type" value="Genomic_DNA"/>
</dbReference>
<gene>
    <name evidence="2" type="ORF">LPB137_08345</name>
</gene>
<organism evidence="2 3">
    <name type="scientific">Poseidonibacter parvus</name>
    <dbReference type="NCBI Taxonomy" id="1850254"/>
    <lineage>
        <taxon>Bacteria</taxon>
        <taxon>Pseudomonadati</taxon>
        <taxon>Campylobacterota</taxon>
        <taxon>Epsilonproteobacteria</taxon>
        <taxon>Campylobacterales</taxon>
        <taxon>Arcobacteraceae</taxon>
        <taxon>Poseidonibacter</taxon>
    </lineage>
</organism>
<evidence type="ECO:0000313" key="2">
    <source>
        <dbReference type="EMBL" id="APW66975.1"/>
    </source>
</evidence>
<accession>A0A1P8KQZ8</accession>
<keyword evidence="1" id="KW-0812">Transmembrane</keyword>
<keyword evidence="1" id="KW-1133">Transmembrane helix</keyword>
<protein>
    <submittedName>
        <fullName evidence="2">Uncharacterized protein</fullName>
    </submittedName>
</protein>
<dbReference type="KEGG" id="alp:LPB137_08345"/>